<reference evidence="6" key="1">
    <citation type="submission" date="2023-06" db="EMBL/GenBank/DDBJ databases">
        <title>Genome-scale phylogeny and comparative genomics of the fungal order Sordariales.</title>
        <authorList>
            <consortium name="Lawrence Berkeley National Laboratory"/>
            <person name="Hensen N."/>
            <person name="Bonometti L."/>
            <person name="Westerberg I."/>
            <person name="Brannstrom I.O."/>
            <person name="Guillou S."/>
            <person name="Cros-Aarteil S."/>
            <person name="Calhoun S."/>
            <person name="Haridas S."/>
            <person name="Kuo A."/>
            <person name="Mondo S."/>
            <person name="Pangilinan J."/>
            <person name="Riley R."/>
            <person name="Labutti K."/>
            <person name="Andreopoulos B."/>
            <person name="Lipzen A."/>
            <person name="Chen C."/>
            <person name="Yanf M."/>
            <person name="Daum C."/>
            <person name="Ng V."/>
            <person name="Clum A."/>
            <person name="Steindorff A."/>
            <person name="Ohm R."/>
            <person name="Martin F."/>
            <person name="Silar P."/>
            <person name="Natvig D."/>
            <person name="Lalanne C."/>
            <person name="Gautier V."/>
            <person name="Ament-Velasquez S.L."/>
            <person name="Kruys A."/>
            <person name="Hutchinson M.I."/>
            <person name="Powell A.J."/>
            <person name="Barry K."/>
            <person name="Miller A.N."/>
            <person name="Grigoriev I.V."/>
            <person name="Debuchy R."/>
            <person name="Gladieux P."/>
            <person name="Thoren M.H."/>
            <person name="Johannesson H."/>
        </authorList>
    </citation>
    <scope>NUCLEOTIDE SEQUENCE</scope>
    <source>
        <strain evidence="6">CBS 606.72</strain>
    </source>
</reference>
<evidence type="ECO:0000256" key="3">
    <source>
        <dbReference type="ARBA" id="ARBA00022989"/>
    </source>
</evidence>
<dbReference type="GO" id="GO:0022857">
    <property type="term" value="F:transmembrane transporter activity"/>
    <property type="evidence" value="ECO:0007669"/>
    <property type="project" value="TreeGrafter"/>
</dbReference>
<comment type="subcellular location">
    <subcellularLocation>
        <location evidence="1">Membrane</location>
        <topology evidence="1">Multi-pass membrane protein</topology>
    </subcellularLocation>
</comment>
<feature type="transmembrane region" description="Helical" evidence="5">
    <location>
        <begin position="425"/>
        <end position="446"/>
    </location>
</feature>
<comment type="caution">
    <text evidence="6">The sequence shown here is derived from an EMBL/GenBank/DDBJ whole genome shotgun (WGS) entry which is preliminary data.</text>
</comment>
<feature type="transmembrane region" description="Helical" evidence="5">
    <location>
        <begin position="170"/>
        <end position="189"/>
    </location>
</feature>
<feature type="transmembrane region" description="Helical" evidence="5">
    <location>
        <begin position="43"/>
        <end position="61"/>
    </location>
</feature>
<feature type="transmembrane region" description="Helical" evidence="5">
    <location>
        <begin position="331"/>
        <end position="350"/>
    </location>
</feature>
<keyword evidence="3 5" id="KW-1133">Transmembrane helix</keyword>
<keyword evidence="7" id="KW-1185">Reference proteome</keyword>
<dbReference type="GO" id="GO:0016020">
    <property type="term" value="C:membrane"/>
    <property type="evidence" value="ECO:0007669"/>
    <property type="project" value="UniProtKB-SubCell"/>
</dbReference>
<proteinExistence type="predicted"/>
<evidence type="ECO:0000256" key="2">
    <source>
        <dbReference type="ARBA" id="ARBA00022692"/>
    </source>
</evidence>
<evidence type="ECO:0000313" key="7">
    <source>
        <dbReference type="Proteomes" id="UP001175000"/>
    </source>
</evidence>
<gene>
    <name evidence="6" type="ORF">B0T14DRAFT_597035</name>
</gene>
<keyword evidence="2 5" id="KW-0812">Transmembrane</keyword>
<feature type="transmembrane region" description="Helical" evidence="5">
    <location>
        <begin position="201"/>
        <end position="222"/>
    </location>
</feature>
<keyword evidence="4 5" id="KW-0472">Membrane</keyword>
<dbReference type="AlphaFoldDB" id="A0AA40CBK5"/>
<feature type="transmembrane region" description="Helical" evidence="5">
    <location>
        <begin position="391"/>
        <end position="413"/>
    </location>
</feature>
<sequence>MSQYAPSVPASKALDSEAAPLLARKRTKSAPPAPFVKTDRREILTLVCCIIFATSLGTVLFNDSLESSTQRQTIEPVVGIFLVLPYTYMSRRSPHHRAMALYMAMGSVFVERAARAVLYWYSIDSGSGIAESLSEFTPIIHIVGGGPQVVTAMAYALLMDVYPAAERAGVFLLVGAVTILSGLVGSPLATTIRGSTSDANGLHYAVLIGVMLQIIAFGLAACPSTYFSHDKSLNCQDTPWWELRLDDVRESSLLSQNARFTMKSAFLAGIGTRGLQTVSQYGSERFWRGEVVLSREMAYSSVMSIAALSILVPVVKTFLTKRMSSVGRDRTITKASAWSLAVGSFIMALASTSYGLFLFGMGIAAAGSGYHTTIFALGASLVPASDMGMMCALLLMAQSFGGIVAAPLVSLTLGRGMELGGVWSGLPFMFATAALSGAACLIGFGVRVTAGENGSDGLDDAEKRQAWTV</sequence>
<organism evidence="6 7">
    <name type="scientific">Immersiella caudata</name>
    <dbReference type="NCBI Taxonomy" id="314043"/>
    <lineage>
        <taxon>Eukaryota</taxon>
        <taxon>Fungi</taxon>
        <taxon>Dikarya</taxon>
        <taxon>Ascomycota</taxon>
        <taxon>Pezizomycotina</taxon>
        <taxon>Sordariomycetes</taxon>
        <taxon>Sordariomycetidae</taxon>
        <taxon>Sordariales</taxon>
        <taxon>Lasiosphaeriaceae</taxon>
        <taxon>Immersiella</taxon>
    </lineage>
</organism>
<feature type="transmembrane region" description="Helical" evidence="5">
    <location>
        <begin position="101"/>
        <end position="121"/>
    </location>
</feature>
<evidence type="ECO:0000256" key="1">
    <source>
        <dbReference type="ARBA" id="ARBA00004141"/>
    </source>
</evidence>
<protein>
    <submittedName>
        <fullName evidence="6">Uncharacterized protein</fullName>
    </submittedName>
</protein>
<name>A0AA40CBK5_9PEZI</name>
<dbReference type="Gene3D" id="1.20.1250.20">
    <property type="entry name" value="MFS general substrate transporter like domains"/>
    <property type="match status" value="1"/>
</dbReference>
<dbReference type="Proteomes" id="UP001175000">
    <property type="component" value="Unassembled WGS sequence"/>
</dbReference>
<evidence type="ECO:0000256" key="4">
    <source>
        <dbReference type="ARBA" id="ARBA00023136"/>
    </source>
</evidence>
<accession>A0AA40CBK5</accession>
<dbReference type="PANTHER" id="PTHR23507:SF1">
    <property type="entry name" value="FI18259P1-RELATED"/>
    <property type="match status" value="1"/>
</dbReference>
<dbReference type="SUPFAM" id="SSF103473">
    <property type="entry name" value="MFS general substrate transporter"/>
    <property type="match status" value="1"/>
</dbReference>
<evidence type="ECO:0000256" key="5">
    <source>
        <dbReference type="SAM" id="Phobius"/>
    </source>
</evidence>
<evidence type="ECO:0000313" key="6">
    <source>
        <dbReference type="EMBL" id="KAK0631343.1"/>
    </source>
</evidence>
<dbReference type="InterPro" id="IPR036259">
    <property type="entry name" value="MFS_trans_sf"/>
</dbReference>
<feature type="transmembrane region" description="Helical" evidence="5">
    <location>
        <begin position="356"/>
        <end position="379"/>
    </location>
</feature>
<dbReference type="PANTHER" id="PTHR23507">
    <property type="entry name" value="ZGC:174356"/>
    <property type="match status" value="1"/>
</dbReference>
<dbReference type="EMBL" id="JAULSU010000001">
    <property type="protein sequence ID" value="KAK0631343.1"/>
    <property type="molecule type" value="Genomic_DNA"/>
</dbReference>
<feature type="transmembrane region" description="Helical" evidence="5">
    <location>
        <begin position="136"/>
        <end position="158"/>
    </location>
</feature>